<feature type="transmembrane region" description="Helical" evidence="2">
    <location>
        <begin position="31"/>
        <end position="52"/>
    </location>
</feature>
<comment type="caution">
    <text evidence="3">The sequence shown here is derived from an EMBL/GenBank/DDBJ whole genome shotgun (WGS) entry which is preliminary data.</text>
</comment>
<reference evidence="3" key="1">
    <citation type="submission" date="2021-01" db="EMBL/GenBank/DDBJ databases">
        <title>Whole genome shotgun sequence of Rhizocola hellebori NBRC 109834.</title>
        <authorList>
            <person name="Komaki H."/>
            <person name="Tamura T."/>
        </authorList>
    </citation>
    <scope>NUCLEOTIDE SEQUENCE</scope>
    <source>
        <strain evidence="3">NBRC 109834</strain>
    </source>
</reference>
<accession>A0A8J3VI81</accession>
<organism evidence="3 4">
    <name type="scientific">Rhizocola hellebori</name>
    <dbReference type="NCBI Taxonomy" id="1392758"/>
    <lineage>
        <taxon>Bacteria</taxon>
        <taxon>Bacillati</taxon>
        <taxon>Actinomycetota</taxon>
        <taxon>Actinomycetes</taxon>
        <taxon>Micromonosporales</taxon>
        <taxon>Micromonosporaceae</taxon>
        <taxon>Rhizocola</taxon>
    </lineage>
</organism>
<feature type="transmembrane region" description="Helical" evidence="2">
    <location>
        <begin position="194"/>
        <end position="215"/>
    </location>
</feature>
<feature type="transmembrane region" description="Helical" evidence="2">
    <location>
        <begin position="286"/>
        <end position="304"/>
    </location>
</feature>
<evidence type="ECO:0000313" key="4">
    <source>
        <dbReference type="Proteomes" id="UP000612899"/>
    </source>
</evidence>
<evidence type="ECO:0000256" key="1">
    <source>
        <dbReference type="SAM" id="MobiDB-lite"/>
    </source>
</evidence>
<feature type="transmembrane region" description="Helical" evidence="2">
    <location>
        <begin position="152"/>
        <end position="174"/>
    </location>
</feature>
<feature type="transmembrane region" description="Helical" evidence="2">
    <location>
        <begin position="231"/>
        <end position="248"/>
    </location>
</feature>
<dbReference type="AlphaFoldDB" id="A0A8J3VI81"/>
<keyword evidence="2" id="KW-0812">Transmembrane</keyword>
<name>A0A8J3VI81_9ACTN</name>
<feature type="transmembrane region" description="Helical" evidence="2">
    <location>
        <begin position="58"/>
        <end position="87"/>
    </location>
</feature>
<keyword evidence="2" id="KW-1133">Transmembrane helix</keyword>
<keyword evidence="2" id="KW-0472">Membrane</keyword>
<dbReference type="RefSeq" id="WP_203910881.1">
    <property type="nucleotide sequence ID" value="NZ_BONY01000033.1"/>
</dbReference>
<protein>
    <submittedName>
        <fullName evidence="3">Uncharacterized protein</fullName>
    </submittedName>
</protein>
<sequence>MTEPTTVTPPSSINDSSGTGKMSETPARGGWLAFAAVLWLIAVLTIVRNFLAPTSGDLALAAAATSLLQLTLAGILAGAAVGIWVSGQVAARTSRVPRQVVTVAAGLVTGALASASVLVVRGMPADAVWVLALILGFAGAIGGALSMIRPQIIVSAAVVATLVNVFLFNVMQVNSSWLLPIFGADGTEAADKAASGYLSATQALVAGLIGGYIAYRVMRREARLAGVTPRWPLYLLAGGLPGLLWIVGDLVTRVGTSRLLTLVSSDAAGDRLVQQGLGASRLNTGLVLFFIGAITAMVAFGRTLPRKAE</sequence>
<evidence type="ECO:0000313" key="3">
    <source>
        <dbReference type="EMBL" id="GIH07077.1"/>
    </source>
</evidence>
<feature type="transmembrane region" description="Helical" evidence="2">
    <location>
        <begin position="127"/>
        <end position="145"/>
    </location>
</feature>
<feature type="transmembrane region" description="Helical" evidence="2">
    <location>
        <begin position="99"/>
        <end position="121"/>
    </location>
</feature>
<gene>
    <name evidence="3" type="ORF">Rhe02_51440</name>
</gene>
<proteinExistence type="predicted"/>
<feature type="region of interest" description="Disordered" evidence="1">
    <location>
        <begin position="1"/>
        <end position="22"/>
    </location>
</feature>
<evidence type="ECO:0000256" key="2">
    <source>
        <dbReference type="SAM" id="Phobius"/>
    </source>
</evidence>
<dbReference type="EMBL" id="BONY01000033">
    <property type="protein sequence ID" value="GIH07077.1"/>
    <property type="molecule type" value="Genomic_DNA"/>
</dbReference>
<keyword evidence="4" id="KW-1185">Reference proteome</keyword>
<dbReference type="Proteomes" id="UP000612899">
    <property type="component" value="Unassembled WGS sequence"/>
</dbReference>